<organism evidence="1 2">
    <name type="scientific">Chryseobacterium taeanense</name>
    <dbReference type="NCBI Taxonomy" id="311334"/>
    <lineage>
        <taxon>Bacteria</taxon>
        <taxon>Pseudomonadati</taxon>
        <taxon>Bacteroidota</taxon>
        <taxon>Flavobacteriia</taxon>
        <taxon>Flavobacteriales</taxon>
        <taxon>Weeksellaceae</taxon>
        <taxon>Chryseobacterium group</taxon>
        <taxon>Chryseobacterium</taxon>
    </lineage>
</organism>
<evidence type="ECO:0000313" key="2">
    <source>
        <dbReference type="Proteomes" id="UP000198869"/>
    </source>
</evidence>
<dbReference type="OrthoDB" id="656959at2"/>
<keyword evidence="2" id="KW-1185">Reference proteome</keyword>
<dbReference type="STRING" id="311334.SAMN05421846_11394"/>
<sequence>MKKLLFFVFIVLFSISYSQKKFSTNEILNTFPLRKAVKVKIISYNINFISEFPTPLPPIGGRVDSAEIKRIIANQKFPISLKKNIESGEFSGIDEIKILNFKETYDLFKLLYNTCGKFPNLQRRISMCFFPRNAILFYDENDKVFDFLEICFECHRMDSLSEEFTEINDMCDNFYFNLEKFFQSKGLKTKFNQQK</sequence>
<accession>A0A1G8NDM5</accession>
<gene>
    <name evidence="1" type="ORF">SAMN05421846_11394</name>
</gene>
<protein>
    <submittedName>
        <fullName evidence="1">Uncharacterized protein</fullName>
    </submittedName>
</protein>
<dbReference type="Proteomes" id="UP000198869">
    <property type="component" value="Unassembled WGS sequence"/>
</dbReference>
<dbReference type="RefSeq" id="WP_089861035.1">
    <property type="nucleotide sequence ID" value="NZ_FNDW01000013.1"/>
</dbReference>
<evidence type="ECO:0000313" key="1">
    <source>
        <dbReference type="EMBL" id="SDI78263.1"/>
    </source>
</evidence>
<dbReference type="AlphaFoldDB" id="A0A1G8NDM5"/>
<dbReference type="EMBL" id="FNDW01000013">
    <property type="protein sequence ID" value="SDI78263.1"/>
    <property type="molecule type" value="Genomic_DNA"/>
</dbReference>
<name>A0A1G8NDM5_9FLAO</name>
<proteinExistence type="predicted"/>
<reference evidence="2" key="1">
    <citation type="submission" date="2016-10" db="EMBL/GenBank/DDBJ databases">
        <authorList>
            <person name="Varghese N."/>
            <person name="Submissions S."/>
        </authorList>
    </citation>
    <scope>NUCLEOTIDE SEQUENCE [LARGE SCALE GENOMIC DNA]</scope>
    <source>
        <strain evidence="2">DSM 17071</strain>
    </source>
</reference>